<evidence type="ECO:0000256" key="3">
    <source>
        <dbReference type="ARBA" id="ARBA00023274"/>
    </source>
</evidence>
<dbReference type="Gene3D" id="3.10.440.10">
    <property type="match status" value="1"/>
</dbReference>
<evidence type="ECO:0000256" key="4">
    <source>
        <dbReference type="ARBA" id="ARBA00035230"/>
    </source>
</evidence>
<dbReference type="EMBL" id="GG730046">
    <property type="protein sequence ID" value="EEZ92850.1"/>
    <property type="molecule type" value="Genomic_DNA"/>
</dbReference>
<accession>D2EFF3</accession>
<name>D2EFF3_PARA4</name>
<gene>
    <name evidence="6" type="ORF">BJBARM4_0471</name>
</gene>
<dbReference type="Proteomes" id="UP000009375">
    <property type="component" value="Unassembled WGS sequence"/>
</dbReference>
<dbReference type="PANTHER" id="PTHR10956:SF0">
    <property type="entry name" value="60S RIBOSOMAL PROTEIN L31"/>
    <property type="match status" value="1"/>
</dbReference>
<evidence type="ECO:0000256" key="2">
    <source>
        <dbReference type="ARBA" id="ARBA00022980"/>
    </source>
</evidence>
<keyword evidence="2 6" id="KW-0689">Ribosomal protein</keyword>
<evidence type="ECO:0000313" key="6">
    <source>
        <dbReference type="EMBL" id="EEZ92850.1"/>
    </source>
</evidence>
<dbReference type="PANTHER" id="PTHR10956">
    <property type="entry name" value="60S RIBOSOMAL PROTEIN L31"/>
    <property type="match status" value="1"/>
</dbReference>
<reference evidence="6 7" key="1">
    <citation type="journal article" date="2010" name="Proc. Natl. Acad. Sci. U.S.A.">
        <title>Enigmatic, ultrasmall, uncultivated Archaea.</title>
        <authorList>
            <person name="Baker B.J."/>
            <person name="Comolli L.R."/>
            <person name="Dick G.J."/>
            <person name="Hauser L.J."/>
            <person name="Hyatt D."/>
            <person name="Dill B.D."/>
            <person name="Land M.L."/>
            <person name="Verberkmoes N.C."/>
            <person name="Hettich R.L."/>
            <person name="Banfield J.F."/>
        </authorList>
    </citation>
    <scope>NUCLEOTIDE SEQUENCE [LARGE SCALE GENOMIC DNA]</scope>
</reference>
<dbReference type="Pfam" id="PF01198">
    <property type="entry name" value="Ribosomal_L31e"/>
    <property type="match status" value="1"/>
</dbReference>
<protein>
    <recommendedName>
        <fullName evidence="4">Large ribosomal subunit protein eL31</fullName>
    </recommendedName>
    <alternativeName>
        <fullName evidence="5">50S ribosomal protein L31e</fullName>
    </alternativeName>
</protein>
<dbReference type="AlphaFoldDB" id="D2EFF3"/>
<dbReference type="GO" id="GO:0022625">
    <property type="term" value="C:cytosolic large ribosomal subunit"/>
    <property type="evidence" value="ECO:0007669"/>
    <property type="project" value="TreeGrafter"/>
</dbReference>
<dbReference type="InterPro" id="IPR000054">
    <property type="entry name" value="Ribosomal_eL31"/>
</dbReference>
<dbReference type="InterPro" id="IPR023621">
    <property type="entry name" value="Ribosomal_eL31_dom_sf"/>
</dbReference>
<proteinExistence type="inferred from homology"/>
<evidence type="ECO:0000313" key="7">
    <source>
        <dbReference type="Proteomes" id="UP000009375"/>
    </source>
</evidence>
<keyword evidence="3" id="KW-0687">Ribonucleoprotein</keyword>
<comment type="similarity">
    <text evidence="1">Belongs to the eukaryotic ribosomal protein eL31 family.</text>
</comment>
<organism evidence="6 7">
    <name type="scientific">Candidatus Parvarchaeum acidiphilum ARMAN-4</name>
    <dbReference type="NCBI Taxonomy" id="662760"/>
    <lineage>
        <taxon>Archaea</taxon>
        <taxon>Candidatus Parvarchaeota</taxon>
        <taxon>Candidatus Parvarchaeum</taxon>
    </lineage>
</organism>
<evidence type="ECO:0000256" key="5">
    <source>
        <dbReference type="ARBA" id="ARBA00035378"/>
    </source>
</evidence>
<dbReference type="GO" id="GO:0003735">
    <property type="term" value="F:structural constituent of ribosome"/>
    <property type="evidence" value="ECO:0007669"/>
    <property type="project" value="InterPro"/>
</dbReference>
<dbReference type="GO" id="GO:0002181">
    <property type="term" value="P:cytoplasmic translation"/>
    <property type="evidence" value="ECO:0007669"/>
    <property type="project" value="TreeGrafter"/>
</dbReference>
<dbReference type="SMART" id="SM01380">
    <property type="entry name" value="Ribosomal_L31e"/>
    <property type="match status" value="1"/>
</dbReference>
<evidence type="ECO:0000256" key="1">
    <source>
        <dbReference type="ARBA" id="ARBA00010808"/>
    </source>
</evidence>
<sequence>MAEQKIMMVNMRRGIEKVPPYKRAAAGAKYLKAFVKRHMKAEDVKLSQDVNNEIFSRGMKDPRVKIRVICSKDDKKIVTVNLVKQGQ</sequence>
<dbReference type="SUPFAM" id="SSF54575">
    <property type="entry name" value="Ribosomal protein L31e"/>
    <property type="match status" value="1"/>
</dbReference>